<gene>
    <name evidence="4" type="ORF">GCM10023171_12740</name>
</gene>
<organism evidence="4 5">
    <name type="scientific">Microbacterium panaciterrae</name>
    <dbReference type="NCBI Taxonomy" id="985759"/>
    <lineage>
        <taxon>Bacteria</taxon>
        <taxon>Bacillati</taxon>
        <taxon>Actinomycetota</taxon>
        <taxon>Actinomycetes</taxon>
        <taxon>Micrococcales</taxon>
        <taxon>Microbacteriaceae</taxon>
        <taxon>Microbacterium</taxon>
    </lineage>
</organism>
<dbReference type="Proteomes" id="UP001500731">
    <property type="component" value="Unassembled WGS sequence"/>
</dbReference>
<dbReference type="PANTHER" id="PTHR30461">
    <property type="entry name" value="DNA-INVERTASE FROM LAMBDOID PROPHAGE"/>
    <property type="match status" value="1"/>
</dbReference>
<dbReference type="SUPFAM" id="SSF53041">
    <property type="entry name" value="Resolvase-like"/>
    <property type="match status" value="1"/>
</dbReference>
<dbReference type="Pfam" id="PF00239">
    <property type="entry name" value="Resolvase"/>
    <property type="match status" value="1"/>
</dbReference>
<comment type="caution">
    <text evidence="4">The sequence shown here is derived from an EMBL/GenBank/DDBJ whole genome shotgun (WGS) entry which is preliminary data.</text>
</comment>
<dbReference type="Gene3D" id="3.90.1750.20">
    <property type="entry name" value="Putative Large Serine Recombinase, Chain B, Domain 2"/>
    <property type="match status" value="1"/>
</dbReference>
<evidence type="ECO:0000313" key="4">
    <source>
        <dbReference type="EMBL" id="GAA4482563.1"/>
    </source>
</evidence>
<dbReference type="Gene3D" id="3.40.50.1390">
    <property type="entry name" value="Resolvase, N-terminal catalytic domain"/>
    <property type="match status" value="1"/>
</dbReference>
<dbReference type="InterPro" id="IPR050639">
    <property type="entry name" value="SSR_resolvase"/>
</dbReference>
<dbReference type="Pfam" id="PF07508">
    <property type="entry name" value="Recombinase"/>
    <property type="match status" value="1"/>
</dbReference>
<sequence>MIRAAGYARQSLDVAEGIDRQKPRIRALIDARGWTFTGVYEDNDTSASKARGKGTAWATMLDDLRAGRVDAIVAVDLDRLLRTTRDLNTLIDLGAKVVTVDGEIDLSTADGEFRATMLAGIARFESRRKGERQKRANDHRAKLGKPQHSGRAFGYDLDGTIRPTEADVVREVFHQFTRGDGLHTITAWLAATGVTNTRGKAWTRSGVHDLLLNPRYVAERWILRTQPDGKRVREYVGPGTWEPIITEDAFRAVGAVLTDPARRDKAAAEGNARKYLGAGTYLCAVCDAPLKTAYGVLSAKDGAKTTYRKYECPRFHVSRRADYTDEVVEGAISARLRDPAITSALASEDNAGAVRELRDEANGLRDRIDGFAIDFADGLLNARQVQIATERAETRLHELDMQLAQIGSTNALSGILGAPDPAAAWLALPDPRARAVVLDALCTVRIHRQPRGRRPSDANPDKVAAWAEGFAAGIELVWNE</sequence>
<dbReference type="InterPro" id="IPR011109">
    <property type="entry name" value="DNA_bind_recombinase_dom"/>
</dbReference>
<protein>
    <recommendedName>
        <fullName evidence="6">Recombinase family protein</fullName>
    </recommendedName>
</protein>
<reference evidence="5" key="1">
    <citation type="journal article" date="2019" name="Int. J. Syst. Evol. Microbiol.">
        <title>The Global Catalogue of Microorganisms (GCM) 10K type strain sequencing project: providing services to taxonomists for standard genome sequencing and annotation.</title>
        <authorList>
            <consortium name="The Broad Institute Genomics Platform"/>
            <consortium name="The Broad Institute Genome Sequencing Center for Infectious Disease"/>
            <person name="Wu L."/>
            <person name="Ma J."/>
        </authorList>
    </citation>
    <scope>NUCLEOTIDE SEQUENCE [LARGE SCALE GENOMIC DNA]</scope>
    <source>
        <strain evidence="5">JCM 17839</strain>
    </source>
</reference>
<dbReference type="InterPro" id="IPR038109">
    <property type="entry name" value="DNA_bind_recomb_sf"/>
</dbReference>
<dbReference type="CDD" id="cd00338">
    <property type="entry name" value="Ser_Recombinase"/>
    <property type="match status" value="1"/>
</dbReference>
<keyword evidence="5" id="KW-1185">Reference proteome</keyword>
<proteinExistence type="predicted"/>
<evidence type="ECO:0000256" key="1">
    <source>
        <dbReference type="SAM" id="MobiDB-lite"/>
    </source>
</evidence>
<evidence type="ECO:0008006" key="6">
    <source>
        <dbReference type="Google" id="ProtNLM"/>
    </source>
</evidence>
<accession>A0ABP8P9F4</accession>
<name>A0ABP8P9F4_9MICO</name>
<feature type="domain" description="Recombinase" evidence="3">
    <location>
        <begin position="148"/>
        <end position="263"/>
    </location>
</feature>
<dbReference type="PANTHER" id="PTHR30461:SF23">
    <property type="entry name" value="DNA RECOMBINASE-RELATED"/>
    <property type="match status" value="1"/>
</dbReference>
<evidence type="ECO:0000259" key="3">
    <source>
        <dbReference type="PROSITE" id="PS51737"/>
    </source>
</evidence>
<dbReference type="PROSITE" id="PS51736">
    <property type="entry name" value="RECOMBINASES_3"/>
    <property type="match status" value="1"/>
</dbReference>
<dbReference type="EMBL" id="BAABGP010000008">
    <property type="protein sequence ID" value="GAA4482563.1"/>
    <property type="molecule type" value="Genomic_DNA"/>
</dbReference>
<dbReference type="PROSITE" id="PS51737">
    <property type="entry name" value="RECOMBINASE_DNA_BIND"/>
    <property type="match status" value="1"/>
</dbReference>
<dbReference type="InterPro" id="IPR006119">
    <property type="entry name" value="Resolv_N"/>
</dbReference>
<feature type="compositionally biased region" description="Basic and acidic residues" evidence="1">
    <location>
        <begin position="127"/>
        <end position="141"/>
    </location>
</feature>
<feature type="region of interest" description="Disordered" evidence="1">
    <location>
        <begin position="127"/>
        <end position="146"/>
    </location>
</feature>
<dbReference type="InterPro" id="IPR036162">
    <property type="entry name" value="Resolvase-like_N_sf"/>
</dbReference>
<dbReference type="RefSeq" id="WP_345185409.1">
    <property type="nucleotide sequence ID" value="NZ_BAABGP010000008.1"/>
</dbReference>
<evidence type="ECO:0000313" key="5">
    <source>
        <dbReference type="Proteomes" id="UP001500731"/>
    </source>
</evidence>
<feature type="domain" description="Resolvase/invertase-type recombinase catalytic" evidence="2">
    <location>
        <begin position="3"/>
        <end position="144"/>
    </location>
</feature>
<dbReference type="SMART" id="SM00857">
    <property type="entry name" value="Resolvase"/>
    <property type="match status" value="1"/>
</dbReference>
<evidence type="ECO:0000259" key="2">
    <source>
        <dbReference type="PROSITE" id="PS51736"/>
    </source>
</evidence>